<name>S5DR60_9VIRU</name>
<protein>
    <submittedName>
        <fullName evidence="1">AsIV-cont00048-ORF2</fullName>
    </submittedName>
</protein>
<sequence length="59" mass="6705">MSGAKTINRRVTKETYSVYDLPLMLEVSSYVKNFYFHKSRNQGFTKGPVGRSSVLISTN</sequence>
<dbReference type="EMBL" id="KC752254">
    <property type="protein sequence ID" value="AGQ20163.1"/>
    <property type="molecule type" value="Genomic_DNA"/>
</dbReference>
<accession>S5DR60</accession>
<evidence type="ECO:0000313" key="1">
    <source>
        <dbReference type="EMBL" id="AGQ20163.1"/>
    </source>
</evidence>
<organism evidence="1">
    <name type="scientific">Apophua simplicipes ichnovirus</name>
    <dbReference type="NCBI Taxonomy" id="1329648"/>
    <lineage>
        <taxon>Viruses</taxon>
        <taxon>Viruses incertae sedis</taxon>
        <taxon>Polydnaviriformidae</taxon>
        <taxon>Ichnoviriform</taxon>
    </lineage>
</organism>
<proteinExistence type="predicted"/>
<reference evidence="1" key="1">
    <citation type="journal article" date="2013" name="J. Gen. Virol.">
        <title>Ultrastructural and genomic characterization of a second banchine polydnavirus confirms the existence of shared features within this ichnovirus lineage.</title>
        <authorList>
            <person name="Djoumad A."/>
            <person name="Stoltz D."/>
            <person name="Beliveau C."/>
            <person name="Boyle B."/>
            <person name="Kuhn L."/>
            <person name="Cusson M."/>
        </authorList>
    </citation>
    <scope>NUCLEOTIDE SEQUENCE</scope>
</reference>